<accession>A0A3D5QC91</accession>
<organism evidence="1 2">
    <name type="scientific">Flexistipes sinusarabici</name>
    <dbReference type="NCBI Taxonomy" id="2352"/>
    <lineage>
        <taxon>Bacteria</taxon>
        <taxon>Pseudomonadati</taxon>
        <taxon>Deferribacterota</taxon>
        <taxon>Deferribacteres</taxon>
        <taxon>Deferribacterales</taxon>
        <taxon>Flexistipitaceae</taxon>
        <taxon>Flexistipes</taxon>
    </lineage>
</organism>
<proteinExistence type="predicted"/>
<evidence type="ECO:0000313" key="1">
    <source>
        <dbReference type="EMBL" id="HCW93447.1"/>
    </source>
</evidence>
<sequence length="137" mass="15902">MKTRNIFIETAALLVIITLSSFAQGRQDGFRELFRKSPETRAQVFTLFMKNKLDMDETQAEKAFPVNLKYAKLSQPYLKKEGITAENIAELLALNQKRSAELKKLLTPKQITKAEEIRAKWINRLEIILAHLKEYDF</sequence>
<dbReference type="AlphaFoldDB" id="A0A3D5QC91"/>
<evidence type="ECO:0000313" key="2">
    <source>
        <dbReference type="Proteomes" id="UP000262325"/>
    </source>
</evidence>
<comment type="caution">
    <text evidence="1">The sequence shown here is derived from an EMBL/GenBank/DDBJ whole genome shotgun (WGS) entry which is preliminary data.</text>
</comment>
<dbReference type="Proteomes" id="UP000262325">
    <property type="component" value="Unassembled WGS sequence"/>
</dbReference>
<name>A0A3D5QC91_FLESI</name>
<gene>
    <name evidence="1" type="ORF">DHM44_07175</name>
</gene>
<dbReference type="EMBL" id="DPPF01000147">
    <property type="protein sequence ID" value="HCW93447.1"/>
    <property type="molecule type" value="Genomic_DNA"/>
</dbReference>
<reference evidence="1 2" key="1">
    <citation type="journal article" date="2018" name="Nat. Biotechnol.">
        <title>A standardized bacterial taxonomy based on genome phylogeny substantially revises the tree of life.</title>
        <authorList>
            <person name="Parks D.H."/>
            <person name="Chuvochina M."/>
            <person name="Waite D.W."/>
            <person name="Rinke C."/>
            <person name="Skarshewski A."/>
            <person name="Chaumeil P.A."/>
            <person name="Hugenholtz P."/>
        </authorList>
    </citation>
    <scope>NUCLEOTIDE SEQUENCE [LARGE SCALE GENOMIC DNA]</scope>
    <source>
        <strain evidence="1">UBA8672</strain>
    </source>
</reference>
<protein>
    <submittedName>
        <fullName evidence="1">Uncharacterized protein</fullName>
    </submittedName>
</protein>